<evidence type="ECO:0000313" key="14">
    <source>
        <dbReference type="Proteomes" id="UP000679725"/>
    </source>
</evidence>
<evidence type="ECO:0000256" key="6">
    <source>
        <dbReference type="ARBA" id="ARBA00022833"/>
    </source>
</evidence>
<keyword evidence="6" id="KW-0862">Zinc</keyword>
<dbReference type="InterPro" id="IPR023612">
    <property type="entry name" value="Peptidase_M4"/>
</dbReference>
<dbReference type="Gene3D" id="3.10.450.490">
    <property type="match status" value="1"/>
</dbReference>
<name>A0ABN7R7E6_9BACT</name>
<dbReference type="NCBIfam" id="TIGR04183">
    <property type="entry name" value="Por_Secre_tail"/>
    <property type="match status" value="1"/>
</dbReference>
<dbReference type="Proteomes" id="UP000679725">
    <property type="component" value="Unassembled WGS sequence"/>
</dbReference>
<keyword evidence="5" id="KW-0378">Hydrolase</keyword>
<dbReference type="RefSeq" id="WP_215234066.1">
    <property type="nucleotide sequence ID" value="NZ_CAJRAU010000003.1"/>
</dbReference>
<dbReference type="Pfam" id="PF02868">
    <property type="entry name" value="Peptidase_M4_C"/>
    <property type="match status" value="1"/>
</dbReference>
<feature type="signal peptide" evidence="8">
    <location>
        <begin position="1"/>
        <end position="20"/>
    </location>
</feature>
<keyword evidence="14" id="KW-1185">Reference proteome</keyword>
<evidence type="ECO:0000259" key="11">
    <source>
        <dbReference type="Pfam" id="PF07504"/>
    </source>
</evidence>
<feature type="domain" description="Peptidase M4 C-terminal" evidence="10">
    <location>
        <begin position="344"/>
        <end position="500"/>
    </location>
</feature>
<dbReference type="Gene3D" id="3.10.170.10">
    <property type="match status" value="1"/>
</dbReference>
<dbReference type="Pfam" id="PF18962">
    <property type="entry name" value="Por_Secre_tail"/>
    <property type="match status" value="1"/>
</dbReference>
<feature type="domain" description="Secretion system C-terminal sorting" evidence="12">
    <location>
        <begin position="1326"/>
        <end position="1390"/>
    </location>
</feature>
<dbReference type="InterPro" id="IPR027268">
    <property type="entry name" value="Peptidase_M4/M1_CTD_sf"/>
</dbReference>
<evidence type="ECO:0000256" key="4">
    <source>
        <dbReference type="ARBA" id="ARBA00022729"/>
    </source>
</evidence>
<dbReference type="SUPFAM" id="SSF141072">
    <property type="entry name" value="CalX-like"/>
    <property type="match status" value="1"/>
</dbReference>
<dbReference type="InterPro" id="IPR001570">
    <property type="entry name" value="Peptidase_M4_C_domain"/>
</dbReference>
<dbReference type="PANTHER" id="PTHR33794">
    <property type="entry name" value="BACILLOLYSIN"/>
    <property type="match status" value="1"/>
</dbReference>
<dbReference type="Gene3D" id="1.10.390.10">
    <property type="entry name" value="Neutral Protease Domain 2"/>
    <property type="match status" value="1"/>
</dbReference>
<feature type="domain" description="FTP" evidence="11">
    <location>
        <begin position="89"/>
        <end position="138"/>
    </location>
</feature>
<evidence type="ECO:0008006" key="15">
    <source>
        <dbReference type="Google" id="ProtNLM"/>
    </source>
</evidence>
<comment type="similarity">
    <text evidence="1">Belongs to the peptidase M4 family.</text>
</comment>
<evidence type="ECO:0000313" key="13">
    <source>
        <dbReference type="EMBL" id="CAG5069991.1"/>
    </source>
</evidence>
<gene>
    <name evidence="13" type="ORF">DYBT9623_02731</name>
</gene>
<accession>A0ABN7R7E6</accession>
<dbReference type="InterPro" id="IPR038081">
    <property type="entry name" value="CalX-like_sf"/>
</dbReference>
<dbReference type="InterPro" id="IPR026444">
    <property type="entry name" value="Secre_tail"/>
</dbReference>
<proteinExistence type="inferred from homology"/>
<comment type="caution">
    <text evidence="13">The sequence shown here is derived from an EMBL/GenBank/DDBJ whole genome shotgun (WGS) entry which is preliminary data.</text>
</comment>
<keyword evidence="7" id="KW-0482">Metalloprotease</keyword>
<evidence type="ECO:0000259" key="9">
    <source>
        <dbReference type="Pfam" id="PF01447"/>
    </source>
</evidence>
<keyword evidence="4 8" id="KW-0732">Signal</keyword>
<feature type="domain" description="Peptidase M4" evidence="9">
    <location>
        <begin position="274"/>
        <end position="341"/>
    </location>
</feature>
<evidence type="ECO:0000259" key="12">
    <source>
        <dbReference type="Pfam" id="PF18962"/>
    </source>
</evidence>
<organism evidence="13 14">
    <name type="scientific">Dyadobacter linearis</name>
    <dbReference type="NCBI Taxonomy" id="2823330"/>
    <lineage>
        <taxon>Bacteria</taxon>
        <taxon>Pseudomonadati</taxon>
        <taxon>Bacteroidota</taxon>
        <taxon>Cytophagia</taxon>
        <taxon>Cytophagales</taxon>
        <taxon>Spirosomataceae</taxon>
        <taxon>Dyadobacter</taxon>
    </lineage>
</organism>
<feature type="chain" id="PRO_5046884753" description="Por secretion system C-terminal sorting domain-containing protein" evidence="8">
    <location>
        <begin position="21"/>
        <end position="1401"/>
    </location>
</feature>
<reference evidence="13 14" key="1">
    <citation type="submission" date="2021-04" db="EMBL/GenBank/DDBJ databases">
        <authorList>
            <person name="Rodrigo-Torres L."/>
            <person name="Arahal R. D."/>
            <person name="Lucena T."/>
        </authorList>
    </citation>
    <scope>NUCLEOTIDE SEQUENCE [LARGE SCALE GENOMIC DNA]</scope>
    <source>
        <strain evidence="13 14">CECT 9623</strain>
    </source>
</reference>
<keyword evidence="2" id="KW-0645">Protease</keyword>
<evidence type="ECO:0000256" key="3">
    <source>
        <dbReference type="ARBA" id="ARBA00022723"/>
    </source>
</evidence>
<dbReference type="InterPro" id="IPR050728">
    <property type="entry name" value="Zinc_Metalloprotease_M4"/>
</dbReference>
<dbReference type="PRINTS" id="PR00730">
    <property type="entry name" value="THERMOLYSIN"/>
</dbReference>
<dbReference type="Pfam" id="PF01447">
    <property type="entry name" value="Peptidase_M4"/>
    <property type="match status" value="1"/>
</dbReference>
<sequence length="1401" mass="153515">MKHPILLIPFLLFCLQFASAQNSKQRDIEAFISQTGAIATTDKATNSLNYLRFPIGKALNLEGATPEQKALFFLTKYSTLFEINPVEGSYKVKESKRDNYGLDHVVLQQFHDRVPVYDGVLKFHFDKNGDLTSLNGNFIIADRLDVTPSISAEEARQTAVKLVTGQKMGKFTAPLKINKTTLFVFQKGLAQGYKGPLSLVYEVEVRNDADVREFLFIDAHTKKLVEQFTGMHSIDRKLYEISVSDPNLKWKETDGIGGAKYNALDQWQKSEIDVAGHIYNLMKNSFGYNSYNGAGASMVTVHNNPTINCPNANWNGVTANFCTDVAADDVVAHEWAHAYTEYTSGLIYAWQAGAINEAYSDIWGETVDQLNTYFDNAESNLLRNACASSQKWQIGEQANAFGGVIRDMWDPTCSGDPGKVSDSQFWCSDEDAGGVHVNSGILNHAYALLVDGGVYNGQIIQGLGLTKAAHIFWHAQESYLIATTNFAAQADILEASATELIDIDLPKLSTELASGGLSGIKITATDLVELSNVIAAVEMRAQNGCGFETLFKQVDELCSGALPENAFFYEGFENGIGAWTLSTASAYGGWTSNLWKITNTPPDGKNGKVIFLRNINSNCKNNFQRGATRITSPEIDIPAEAVGPFLLAFDHYVSLEPGWDGGIVSYKIGAGAWQTIPKSAFIDNGYNMSLWITGQEVFSYGNEGSVTSDWGQSRINLSTLGLTAGQSIQLQWEVHTDGCDGWDGWFVDDIRVYSCTIPSVQFAETSSYVNEGEANISNSELNTCLPFFEKAITVRVNKAPSQPVTVTFNAPSGTAIKGVTADYSVTPDSFVLQAGELSKDVLVRIYNDAYVEGNESIILSYTISSPEGGNAIPESFNQQHILTIADDDIVPGTIQSIIISENFDSHLLPAGWKASGCCNGYPEIWGIVDWGPQYSIYPAGPPMLAVSSTDWNIVTDRNVETAAFNSIEMTSITLSFSQYLEISPNDFLEQALVEVWDGASWHNLLTQDQASGTLGYWKLPSNINISIPIAYANPAMKIRFRYIANFDYWWMIDNVQVTATYKPGIQSSVSTIPDSQYLGPNSTIYFRDPQSGDVIAKVKNLTTHDYGCTSVEVDRAGVDKTAWVGGYNITNKTFKVTPTNNDPSGNYEITLYYKASELVTFNGNKIKSMGKSEGSVAEATLTNSTSAAVSLTMINSDFAYTASFKGGFSGFGLTDAPAGGALPVTLSKFEGNNTDEGNVLFWETSSEVNNDYFIIERSTDGKGFNEISKVEGIGSSRITNKYSFTDRSFTKELNYYRLKQVDKDNTFAYSRIIAIKSSEINGVKFFPNPVQTTLSLEIPEDTEVCHLTVVNSAGQIVIDDKEVKSQNGKIIANVSNLPTGIYQVIVLTQACKYSLSIIKAP</sequence>
<dbReference type="Gene3D" id="2.60.120.260">
    <property type="entry name" value="Galactose-binding domain-like"/>
    <property type="match status" value="1"/>
</dbReference>
<protein>
    <recommendedName>
        <fullName evidence="15">Por secretion system C-terminal sorting domain-containing protein</fullName>
    </recommendedName>
</protein>
<keyword evidence="3" id="KW-0479">Metal-binding</keyword>
<dbReference type="EMBL" id="CAJRAU010000003">
    <property type="protein sequence ID" value="CAG5069991.1"/>
    <property type="molecule type" value="Genomic_DNA"/>
</dbReference>
<evidence type="ECO:0000259" key="10">
    <source>
        <dbReference type="Pfam" id="PF02868"/>
    </source>
</evidence>
<dbReference type="InterPro" id="IPR011096">
    <property type="entry name" value="FTP_domain"/>
</dbReference>
<evidence type="ECO:0000256" key="2">
    <source>
        <dbReference type="ARBA" id="ARBA00022670"/>
    </source>
</evidence>
<dbReference type="Gene3D" id="2.60.40.2030">
    <property type="match status" value="1"/>
</dbReference>
<evidence type="ECO:0000256" key="8">
    <source>
        <dbReference type="SAM" id="SignalP"/>
    </source>
</evidence>
<dbReference type="PANTHER" id="PTHR33794:SF1">
    <property type="entry name" value="BACILLOLYSIN"/>
    <property type="match status" value="1"/>
</dbReference>
<evidence type="ECO:0000256" key="5">
    <source>
        <dbReference type="ARBA" id="ARBA00022801"/>
    </source>
</evidence>
<dbReference type="InterPro" id="IPR013856">
    <property type="entry name" value="Peptidase_M4_domain"/>
</dbReference>
<evidence type="ECO:0000256" key="7">
    <source>
        <dbReference type="ARBA" id="ARBA00023049"/>
    </source>
</evidence>
<evidence type="ECO:0000256" key="1">
    <source>
        <dbReference type="ARBA" id="ARBA00009388"/>
    </source>
</evidence>
<dbReference type="Pfam" id="PF07504">
    <property type="entry name" value="FTP"/>
    <property type="match status" value="1"/>
</dbReference>
<dbReference type="SUPFAM" id="SSF55486">
    <property type="entry name" value="Metalloproteases ('zincins'), catalytic domain"/>
    <property type="match status" value="1"/>
</dbReference>